<evidence type="ECO:0000256" key="12">
    <source>
        <dbReference type="ARBA" id="ARBA00031911"/>
    </source>
</evidence>
<dbReference type="SUPFAM" id="SSF53383">
    <property type="entry name" value="PLP-dependent transferases"/>
    <property type="match status" value="1"/>
</dbReference>
<evidence type="ECO:0000313" key="17">
    <source>
        <dbReference type="EMBL" id="QYA10226.1"/>
    </source>
</evidence>
<dbReference type="InterPro" id="IPR016454">
    <property type="entry name" value="Cysteine_dSase"/>
</dbReference>
<evidence type="ECO:0000313" key="19">
    <source>
        <dbReference type="Proteomes" id="UP000826513"/>
    </source>
</evidence>
<dbReference type="GO" id="GO:0051536">
    <property type="term" value="F:iron-sulfur cluster binding"/>
    <property type="evidence" value="ECO:0007669"/>
    <property type="project" value="UniProtKB-KW"/>
</dbReference>
<evidence type="ECO:0000256" key="1">
    <source>
        <dbReference type="ARBA" id="ARBA00001933"/>
    </source>
</evidence>
<comment type="cofactor">
    <cofactor evidence="1 14">
        <name>pyridoxal 5'-phosphate</name>
        <dbReference type="ChEBI" id="CHEBI:597326"/>
    </cofactor>
</comment>
<dbReference type="EC" id="2.8.1.7" evidence="4"/>
<dbReference type="Gene3D" id="3.40.640.10">
    <property type="entry name" value="Type I PLP-dependent aspartate aminotransferase-like (Major domain)"/>
    <property type="match status" value="1"/>
</dbReference>
<keyword evidence="7" id="KW-0479">Metal-binding</keyword>
<dbReference type="KEGG" id="alf:CFBP5473_23095"/>
<dbReference type="PROSITE" id="PS00595">
    <property type="entry name" value="AA_TRANSFER_CLASS_5"/>
    <property type="match status" value="1"/>
</dbReference>
<dbReference type="RefSeq" id="WP_027676393.1">
    <property type="nucleotide sequence ID" value="NZ_CP039694.1"/>
</dbReference>
<comment type="catalytic activity">
    <reaction evidence="13">
        <text>(sulfur carrier)-H + L-cysteine = (sulfur carrier)-SH + L-alanine</text>
        <dbReference type="Rhea" id="RHEA:43892"/>
        <dbReference type="Rhea" id="RHEA-COMP:14737"/>
        <dbReference type="Rhea" id="RHEA-COMP:14739"/>
        <dbReference type="ChEBI" id="CHEBI:29917"/>
        <dbReference type="ChEBI" id="CHEBI:35235"/>
        <dbReference type="ChEBI" id="CHEBI:57972"/>
        <dbReference type="ChEBI" id="CHEBI:64428"/>
        <dbReference type="EC" id="2.8.1.7"/>
    </reaction>
</comment>
<dbReference type="EMBL" id="CP072169">
    <property type="protein sequence ID" value="QYA10226.1"/>
    <property type="molecule type" value="Genomic_DNA"/>
</dbReference>
<dbReference type="Gene3D" id="1.10.260.50">
    <property type="match status" value="1"/>
</dbReference>
<evidence type="ECO:0000256" key="9">
    <source>
        <dbReference type="ARBA" id="ARBA00023004"/>
    </source>
</evidence>
<evidence type="ECO:0000256" key="8">
    <source>
        <dbReference type="ARBA" id="ARBA00022898"/>
    </source>
</evidence>
<evidence type="ECO:0000256" key="5">
    <source>
        <dbReference type="ARBA" id="ARBA00013558"/>
    </source>
</evidence>
<keyword evidence="11" id="KW-0535">Nitrogen fixation</keyword>
<evidence type="ECO:0000256" key="2">
    <source>
        <dbReference type="ARBA" id="ARBA00003120"/>
    </source>
</evidence>
<geneLocation type="plasmid" evidence="18">
    <name>pticfbp5473</name>
</geneLocation>
<evidence type="ECO:0000256" key="3">
    <source>
        <dbReference type="ARBA" id="ARBA00006490"/>
    </source>
</evidence>
<dbReference type="Gene3D" id="3.90.1150.10">
    <property type="entry name" value="Aspartate Aminotransferase, domain 1"/>
    <property type="match status" value="1"/>
</dbReference>
<feature type="domain" description="Aminotransferase class V" evidence="15">
    <location>
        <begin position="16"/>
        <end position="372"/>
    </location>
</feature>
<dbReference type="GO" id="GO:0031071">
    <property type="term" value="F:cysteine desulfurase activity"/>
    <property type="evidence" value="ECO:0007669"/>
    <property type="project" value="UniProtKB-EC"/>
</dbReference>
<dbReference type="REBASE" id="309925">
    <property type="entry name" value="M.Ala5473DndAP"/>
</dbReference>
<keyword evidence="19" id="KW-1185">Reference proteome</keyword>
<reference evidence="17 19" key="2">
    <citation type="submission" date="2021-03" db="EMBL/GenBank/DDBJ databases">
        <title>Rapid diversification of plasmids in a genus of pathogenic and nitrogen fixing bacteria.</title>
        <authorList>
            <person name="Weisberg A.J."/>
            <person name="Miller M."/>
            <person name="Ream W."/>
            <person name="Grunwald N.J."/>
            <person name="Chang J.H."/>
        </authorList>
    </citation>
    <scope>NUCLEOTIDE SEQUENCE [LARGE SCALE GENOMIC DNA]</scope>
    <source>
        <strain evidence="17 19">AF3.44</strain>
        <plasmid evidence="17 19">pTiAF3.44</plasmid>
    </source>
</reference>
<dbReference type="OrthoDB" id="9808002at2"/>
<keyword evidence="6 16" id="KW-0808">Transferase</keyword>
<dbReference type="PANTHER" id="PTHR11601:SF34">
    <property type="entry name" value="CYSTEINE DESULFURASE"/>
    <property type="match status" value="1"/>
</dbReference>
<gene>
    <name evidence="16" type="primary">dndA</name>
    <name evidence="16" type="ORF">CFBP5473_23095</name>
    <name evidence="17" type="ORF">J5285_23765</name>
</gene>
<dbReference type="InterPro" id="IPR015424">
    <property type="entry name" value="PyrdxlP-dep_Trfase"/>
</dbReference>
<dbReference type="InterPro" id="IPR020578">
    <property type="entry name" value="Aminotrans_V_PyrdxlP_BS"/>
</dbReference>
<evidence type="ECO:0000256" key="10">
    <source>
        <dbReference type="ARBA" id="ARBA00023014"/>
    </source>
</evidence>
<geneLocation type="plasmid" evidence="17 19">
    <name>pTiAF3.44</name>
</geneLocation>
<name>A0A4D7E0U6_9HYPH</name>
<evidence type="ECO:0000256" key="11">
    <source>
        <dbReference type="ARBA" id="ARBA00023231"/>
    </source>
</evidence>
<dbReference type="REBASE" id="500199">
    <property type="entry name" value="M.Ala344DndAP"/>
</dbReference>
<dbReference type="STRING" id="1367849.GCA_000518585_03816"/>
<protein>
    <recommendedName>
        <fullName evidence="5">Cysteine desulfurase</fullName>
        <ecNumber evidence="4">2.8.1.7</ecNumber>
    </recommendedName>
    <alternativeName>
        <fullName evidence="12">Nitrogenase metalloclusters biosynthesis protein NifS</fullName>
    </alternativeName>
</protein>
<dbReference type="InterPro" id="IPR000192">
    <property type="entry name" value="Aminotrans_V_dom"/>
</dbReference>
<dbReference type="InterPro" id="IPR015422">
    <property type="entry name" value="PyrdxlP-dep_Trfase_small"/>
</dbReference>
<evidence type="ECO:0000256" key="6">
    <source>
        <dbReference type="ARBA" id="ARBA00022679"/>
    </source>
</evidence>
<reference evidence="16 18" key="1">
    <citation type="submission" date="2019-04" db="EMBL/GenBank/DDBJ databases">
        <title>Complete genome sequence of Agrobacterium larrymoorei CFBP5473.</title>
        <authorList>
            <person name="Haryono M."/>
            <person name="Chou L."/>
            <person name="Lin Y.-C."/>
            <person name="Lai E.-M."/>
            <person name="Kuo C.-H."/>
        </authorList>
    </citation>
    <scope>NUCLEOTIDE SEQUENCE [LARGE SCALE GENOMIC DNA]</scope>
    <source>
        <strain evidence="16 18">CFBP5473</strain>
        <plasmid evidence="16">pTiCFBP5473</plasmid>
        <plasmid evidence="18">pticfbp5473</plasmid>
    </source>
</reference>
<dbReference type="Proteomes" id="UP000298545">
    <property type="component" value="Plasmid pTiCFBP5473"/>
</dbReference>
<evidence type="ECO:0000256" key="4">
    <source>
        <dbReference type="ARBA" id="ARBA00012239"/>
    </source>
</evidence>
<dbReference type="NCBIfam" id="TIGR03235">
    <property type="entry name" value="DNA_S_dndA"/>
    <property type="match status" value="1"/>
</dbReference>
<dbReference type="InterPro" id="IPR015421">
    <property type="entry name" value="PyrdxlP-dep_Trfase_major"/>
</dbReference>
<proteinExistence type="inferred from homology"/>
<geneLocation type="plasmid" evidence="16">
    <name>pTiCFBP5473</name>
</geneLocation>
<dbReference type="FunFam" id="3.40.640.10:FF:000084">
    <property type="entry name" value="IscS-like cysteine desulfurase"/>
    <property type="match status" value="1"/>
</dbReference>
<keyword evidence="9" id="KW-0408">Iron</keyword>
<dbReference type="PANTHER" id="PTHR11601">
    <property type="entry name" value="CYSTEINE DESULFURYLASE FAMILY MEMBER"/>
    <property type="match status" value="1"/>
</dbReference>
<evidence type="ECO:0000259" key="15">
    <source>
        <dbReference type="Pfam" id="PF00266"/>
    </source>
</evidence>
<comment type="similarity">
    <text evidence="3">Belongs to the class-V pyridoxal-phosphate-dependent aminotransferase family. NifS/IscS subfamily.</text>
</comment>
<keyword evidence="8" id="KW-0663">Pyridoxal phosphate</keyword>
<keyword evidence="16" id="KW-0614">Plasmid</keyword>
<evidence type="ECO:0000256" key="13">
    <source>
        <dbReference type="ARBA" id="ARBA00050776"/>
    </source>
</evidence>
<accession>A0A4D7E0U6</accession>
<evidence type="ECO:0000256" key="7">
    <source>
        <dbReference type="ARBA" id="ARBA00022723"/>
    </source>
</evidence>
<evidence type="ECO:0000313" key="18">
    <source>
        <dbReference type="Proteomes" id="UP000298545"/>
    </source>
</evidence>
<dbReference type="Pfam" id="PF00266">
    <property type="entry name" value="Aminotran_5"/>
    <property type="match status" value="1"/>
</dbReference>
<dbReference type="GO" id="GO:0046872">
    <property type="term" value="F:metal ion binding"/>
    <property type="evidence" value="ECO:0007669"/>
    <property type="project" value="UniProtKB-KW"/>
</dbReference>
<dbReference type="EMBL" id="CP039694">
    <property type="protein sequence ID" value="QCJ00890.1"/>
    <property type="molecule type" value="Genomic_DNA"/>
</dbReference>
<keyword evidence="10" id="KW-0411">Iron-sulfur</keyword>
<dbReference type="InterPro" id="IPR017644">
    <property type="entry name" value="Cysteine_desulfurase_DndA"/>
</dbReference>
<evidence type="ECO:0000256" key="14">
    <source>
        <dbReference type="RuleBase" id="RU004504"/>
    </source>
</evidence>
<evidence type="ECO:0000313" key="16">
    <source>
        <dbReference type="EMBL" id="QCJ00890.1"/>
    </source>
</evidence>
<dbReference type="Proteomes" id="UP000826513">
    <property type="component" value="Plasmid pTiAF3.44"/>
</dbReference>
<sequence>MNKTQFVSLETYKTPVYLDAAATTPTDKRVAALVLKMMVEEYGNAGSRTHVYGATASNAVLRARRQVAATLDASEEEVFFTSGATESNNIAILGLAPYGERTGRRHIVTTAIEHKAVLEPVEHLRENGFEITLVKPDINGHIDAAEVVAALRPDTLLCSVMHANNETGALQPITDIASRLRGSEILFHVDAAQSFGKETEELRNSRIDLISVSGHKIMGPKGIGALVARRRDDRRPPLSPLMFGGGQERGLRPGTLATPLIAGFGLACELAEKERDARRQACERIRREAISAFAVMDGFTVHGGIEKGVVSNILSFAIPGIDSEAVMVAAKDIVAISNGSACTSARYEPSHVLEAMSLPEDIIAGTVRISWTHDADPIDWHLLAARLEDLRF</sequence>
<dbReference type="PIRSF" id="PIRSF005572">
    <property type="entry name" value="NifS"/>
    <property type="match status" value="1"/>
</dbReference>
<organism evidence="16 18">
    <name type="scientific">Agrobacterium larrymoorei</name>
    <dbReference type="NCBI Taxonomy" id="160699"/>
    <lineage>
        <taxon>Bacteria</taxon>
        <taxon>Pseudomonadati</taxon>
        <taxon>Pseudomonadota</taxon>
        <taxon>Alphaproteobacteria</taxon>
        <taxon>Hyphomicrobiales</taxon>
        <taxon>Rhizobiaceae</taxon>
        <taxon>Rhizobium/Agrobacterium group</taxon>
        <taxon>Agrobacterium</taxon>
    </lineage>
</organism>
<dbReference type="AlphaFoldDB" id="A0A4D7E0U6"/>
<comment type="function">
    <text evidence="2">Catalyzes the removal of elemental sulfur atoms from cysteine to produce alanine. Seems to participate in the biosynthesis of the nitrogenase metalloclusters by providing the inorganic sulfur required for the Fe-S core formation.</text>
</comment>